<keyword evidence="2" id="KW-1185">Reference proteome</keyword>
<dbReference type="EMBL" id="GL349445">
    <property type="protein sequence ID" value="KNC47107.1"/>
    <property type="molecule type" value="Genomic_DNA"/>
</dbReference>
<dbReference type="InterPro" id="IPR029044">
    <property type="entry name" value="Nucleotide-diphossugar_trans"/>
</dbReference>
<accession>A0A0L0D433</accession>
<name>A0A0L0D433_THETB</name>
<organism evidence="1 2">
    <name type="scientific">Thecamonas trahens ATCC 50062</name>
    <dbReference type="NCBI Taxonomy" id="461836"/>
    <lineage>
        <taxon>Eukaryota</taxon>
        <taxon>Apusozoa</taxon>
        <taxon>Apusomonadida</taxon>
        <taxon>Apusomonadidae</taxon>
        <taxon>Thecamonas</taxon>
    </lineage>
</organism>
<proteinExistence type="predicted"/>
<evidence type="ECO:0000313" key="2">
    <source>
        <dbReference type="Proteomes" id="UP000054408"/>
    </source>
</evidence>
<dbReference type="GeneID" id="25563128"/>
<protein>
    <recommendedName>
        <fullName evidence="3">Nucleotide-diphospho-sugar transferase domain-containing protein</fullName>
    </recommendedName>
</protein>
<reference evidence="1 2" key="1">
    <citation type="submission" date="2010-05" db="EMBL/GenBank/DDBJ databases">
        <title>The Genome Sequence of Thecamonas trahens ATCC 50062.</title>
        <authorList>
            <consortium name="The Broad Institute Genome Sequencing Platform"/>
            <person name="Russ C."/>
            <person name="Cuomo C."/>
            <person name="Shea T."/>
            <person name="Young S.K."/>
            <person name="Zeng Q."/>
            <person name="Koehrsen M."/>
            <person name="Haas B."/>
            <person name="Borodovsky M."/>
            <person name="Guigo R."/>
            <person name="Alvarado L."/>
            <person name="Berlin A."/>
            <person name="Bochicchio J."/>
            <person name="Borenstein D."/>
            <person name="Chapman S."/>
            <person name="Chen Z."/>
            <person name="Freedman E."/>
            <person name="Gellesch M."/>
            <person name="Goldberg J."/>
            <person name="Griggs A."/>
            <person name="Gujja S."/>
            <person name="Heilman E."/>
            <person name="Heiman D."/>
            <person name="Hepburn T."/>
            <person name="Howarth C."/>
            <person name="Jen D."/>
            <person name="Larson L."/>
            <person name="Mehta T."/>
            <person name="Park D."/>
            <person name="Pearson M."/>
            <person name="Roberts A."/>
            <person name="Saif S."/>
            <person name="Shenoy N."/>
            <person name="Sisk P."/>
            <person name="Stolte C."/>
            <person name="Sykes S."/>
            <person name="Thomson T."/>
            <person name="Walk T."/>
            <person name="White J."/>
            <person name="Yandava C."/>
            <person name="Burger G."/>
            <person name="Gray M.W."/>
            <person name="Holland P.W.H."/>
            <person name="King N."/>
            <person name="Lang F.B.F."/>
            <person name="Roger A.J."/>
            <person name="Ruiz-Trillo I."/>
            <person name="Lander E."/>
            <person name="Nusbaum C."/>
        </authorList>
    </citation>
    <scope>NUCLEOTIDE SEQUENCE [LARGE SCALE GENOMIC DNA]</scope>
    <source>
        <strain evidence="1 2">ATCC 50062</strain>
    </source>
</reference>
<dbReference type="Gene3D" id="3.90.550.10">
    <property type="entry name" value="Spore Coat Polysaccharide Biosynthesis Protein SpsA, Chain A"/>
    <property type="match status" value="1"/>
</dbReference>
<dbReference type="RefSeq" id="XP_013759884.1">
    <property type="nucleotide sequence ID" value="XM_013904430.1"/>
</dbReference>
<dbReference type="Proteomes" id="UP000054408">
    <property type="component" value="Unassembled WGS sequence"/>
</dbReference>
<sequence>MRSRAIMVLGVISLFWCFVLIWAVSRRGYSADSSSTWQGQLIQGESKNPVRKLPKPANEPKSWAKFIGLSKADVRAVDGSRLKEKHRTSASKQMGKGSGKPRVLMFTWATEDTYERFESSYYWKACYAAKHGYELIVTDEMDNAWDDFDKKTETDGGWYRESRMYAWHKAITKHMVSGEYDLIWMTGADTLMVPRHFDVQLTDYYDGYPLTIMDQEFDIWGFNQNALLMEAQAPGSWIEAFRAIHFTGSKEHIVQSDNGMYMITILEMLGAEAKLRGEKGYAQKCNKLAILDMPAPVLDNTDFEEYKRRNIALGECFFAELERLAGPYNSRRSSYINLVPQSDPLPWLNCWGAPATAILNGQSGVWLSISMDPSRKTTRSVLSSGMLLVMCPALTGTRTRSISATVKCEYRACVPYANHERLTMLPSRLCFRCSGAGVPVR</sequence>
<evidence type="ECO:0000313" key="1">
    <source>
        <dbReference type="EMBL" id="KNC47107.1"/>
    </source>
</evidence>
<gene>
    <name evidence="1" type="ORF">AMSG_03536</name>
</gene>
<evidence type="ECO:0008006" key="3">
    <source>
        <dbReference type="Google" id="ProtNLM"/>
    </source>
</evidence>
<dbReference type="AlphaFoldDB" id="A0A0L0D433"/>